<name>A0A0A9H8B0_ARUDO</name>
<organism evidence="2">
    <name type="scientific">Arundo donax</name>
    <name type="common">Giant reed</name>
    <name type="synonym">Donax arundinaceus</name>
    <dbReference type="NCBI Taxonomy" id="35708"/>
    <lineage>
        <taxon>Eukaryota</taxon>
        <taxon>Viridiplantae</taxon>
        <taxon>Streptophyta</taxon>
        <taxon>Embryophyta</taxon>
        <taxon>Tracheophyta</taxon>
        <taxon>Spermatophyta</taxon>
        <taxon>Magnoliopsida</taxon>
        <taxon>Liliopsida</taxon>
        <taxon>Poales</taxon>
        <taxon>Poaceae</taxon>
        <taxon>PACMAD clade</taxon>
        <taxon>Arundinoideae</taxon>
        <taxon>Arundineae</taxon>
        <taxon>Arundo</taxon>
    </lineage>
</organism>
<feature type="signal peptide" evidence="1">
    <location>
        <begin position="1"/>
        <end position="22"/>
    </location>
</feature>
<accession>A0A0A9H8B0</accession>
<proteinExistence type="predicted"/>
<keyword evidence="1" id="KW-0732">Signal</keyword>
<sequence>MACLLCKLHLCTTIILIRKTATFFLFFCSDSVFLNIEFNSSKLLVKI</sequence>
<reference evidence="2" key="1">
    <citation type="submission" date="2014-09" db="EMBL/GenBank/DDBJ databases">
        <authorList>
            <person name="Magalhaes I.L.F."/>
            <person name="Oliveira U."/>
            <person name="Santos F.R."/>
            <person name="Vidigal T.H.D.A."/>
            <person name="Brescovit A.D."/>
            <person name="Santos A.J."/>
        </authorList>
    </citation>
    <scope>NUCLEOTIDE SEQUENCE</scope>
    <source>
        <tissue evidence="2">Shoot tissue taken approximately 20 cm above the soil surface</tissue>
    </source>
</reference>
<protein>
    <submittedName>
        <fullName evidence="2">Uncharacterized protein</fullName>
    </submittedName>
</protein>
<evidence type="ECO:0000256" key="1">
    <source>
        <dbReference type="SAM" id="SignalP"/>
    </source>
</evidence>
<dbReference type="AlphaFoldDB" id="A0A0A9H8B0"/>
<dbReference type="EMBL" id="GBRH01164899">
    <property type="protein sequence ID" value="JAE32997.1"/>
    <property type="molecule type" value="Transcribed_RNA"/>
</dbReference>
<evidence type="ECO:0000313" key="2">
    <source>
        <dbReference type="EMBL" id="JAE32997.1"/>
    </source>
</evidence>
<reference evidence="2" key="2">
    <citation type="journal article" date="2015" name="Data Brief">
        <title>Shoot transcriptome of the giant reed, Arundo donax.</title>
        <authorList>
            <person name="Barrero R.A."/>
            <person name="Guerrero F.D."/>
            <person name="Moolhuijzen P."/>
            <person name="Goolsby J.A."/>
            <person name="Tidwell J."/>
            <person name="Bellgard S.E."/>
            <person name="Bellgard M.I."/>
        </authorList>
    </citation>
    <scope>NUCLEOTIDE SEQUENCE</scope>
    <source>
        <tissue evidence="2">Shoot tissue taken approximately 20 cm above the soil surface</tissue>
    </source>
</reference>
<feature type="chain" id="PRO_5002045199" evidence="1">
    <location>
        <begin position="23"/>
        <end position="47"/>
    </location>
</feature>